<keyword evidence="5" id="KW-1185">Reference proteome</keyword>
<sequence>MLPASVERHNIETMTKNLIIGINILALTITAFSMGLFDKLFGKTNPSQPTSTSQPKVGHQEEWEFYFSNVNDKLGSLFVDLGLRKVAPMTDKPNVVWVSIKMNNPREDGLSSQEESGTLGDIEDALVDKITSKHNSIYVGRLTSAGDRDLYFYFGDTTLYDKTISEVMVAYPKYQFDFGSKEDKEWGGYFDFLYPLPQQFQSIQNRRVIEQLEKGGDNLTKEREVFHWIYFKSESDRENFLEKIKNDNFSIVSKDSDKSWGEFAYRLQIKRIDKVDQNSVDEYVIYLWKLANDIGGDYDGWETSIEMD</sequence>
<name>A0A418PV52_9BACT</name>
<reference evidence="4 5" key="1">
    <citation type="submission" date="2018-09" db="EMBL/GenBank/DDBJ databases">
        <authorList>
            <person name="Wang X."/>
            <person name="Du Z."/>
        </authorList>
    </citation>
    <scope>NUCLEOTIDE SEQUENCE [LARGE SCALE GENOMIC DNA]</scope>
    <source>
        <strain evidence="4 5">N3</strain>
    </source>
</reference>
<dbReference type="Proteomes" id="UP000283522">
    <property type="component" value="Unassembled WGS sequence"/>
</dbReference>
<feature type="domain" description="DUF695" evidence="2">
    <location>
        <begin position="62"/>
        <end position="194"/>
    </location>
</feature>
<evidence type="ECO:0000313" key="5">
    <source>
        <dbReference type="Proteomes" id="UP000283522"/>
    </source>
</evidence>
<evidence type="ECO:0000313" key="4">
    <source>
        <dbReference type="EMBL" id="RIW17452.1"/>
    </source>
</evidence>
<dbReference type="AlphaFoldDB" id="A0A418PV52"/>
<dbReference type="Gene3D" id="3.30.70.970">
    <property type="entry name" value="RraB-like"/>
    <property type="match status" value="1"/>
</dbReference>
<proteinExistence type="predicted"/>
<keyword evidence="1" id="KW-0472">Membrane</keyword>
<feature type="domain" description="Regulator of ribonuclease activity B" evidence="3">
    <location>
        <begin position="203"/>
        <end position="303"/>
    </location>
</feature>
<comment type="caution">
    <text evidence="4">The sequence shown here is derived from an EMBL/GenBank/DDBJ whole genome shotgun (WGS) entry which is preliminary data.</text>
</comment>
<protein>
    <submittedName>
        <fullName evidence="4">DUF695 domain-containing protein</fullName>
    </submittedName>
</protein>
<evidence type="ECO:0000256" key="1">
    <source>
        <dbReference type="SAM" id="Phobius"/>
    </source>
</evidence>
<dbReference type="InterPro" id="IPR036701">
    <property type="entry name" value="RraB-like_sf"/>
</dbReference>
<feature type="transmembrane region" description="Helical" evidence="1">
    <location>
        <begin position="18"/>
        <end position="37"/>
    </location>
</feature>
<keyword evidence="1" id="KW-1133">Transmembrane helix</keyword>
<gene>
    <name evidence="4" type="ORF">D0X99_06930</name>
</gene>
<dbReference type="InterPro" id="IPR016097">
    <property type="entry name" value="DUF695"/>
</dbReference>
<dbReference type="InterPro" id="IPR009671">
    <property type="entry name" value="RraB_dom"/>
</dbReference>
<organism evidence="4 5">
    <name type="scientific">Algoriphagus lacus</name>
    <dbReference type="NCBI Taxonomy" id="2056311"/>
    <lineage>
        <taxon>Bacteria</taxon>
        <taxon>Pseudomonadati</taxon>
        <taxon>Bacteroidota</taxon>
        <taxon>Cytophagia</taxon>
        <taxon>Cytophagales</taxon>
        <taxon>Cyclobacteriaceae</taxon>
        <taxon>Algoriphagus</taxon>
    </lineage>
</organism>
<dbReference type="SUPFAM" id="SSF89946">
    <property type="entry name" value="Hypothetical protein VC0424"/>
    <property type="match status" value="1"/>
</dbReference>
<keyword evidence="1" id="KW-0812">Transmembrane</keyword>
<dbReference type="Pfam" id="PF05117">
    <property type="entry name" value="DUF695"/>
    <property type="match status" value="1"/>
</dbReference>
<dbReference type="Pfam" id="PF06877">
    <property type="entry name" value="RraB"/>
    <property type="match status" value="1"/>
</dbReference>
<dbReference type="EMBL" id="QXML01000002">
    <property type="protein sequence ID" value="RIW17452.1"/>
    <property type="molecule type" value="Genomic_DNA"/>
</dbReference>
<evidence type="ECO:0000259" key="2">
    <source>
        <dbReference type="Pfam" id="PF05117"/>
    </source>
</evidence>
<evidence type="ECO:0000259" key="3">
    <source>
        <dbReference type="Pfam" id="PF06877"/>
    </source>
</evidence>
<accession>A0A418PV52</accession>